<dbReference type="Gene3D" id="1.10.357.10">
    <property type="entry name" value="Tetracycline Repressor, domain 2"/>
    <property type="match status" value="1"/>
</dbReference>
<feature type="region of interest" description="Disordered" evidence="1">
    <location>
        <begin position="206"/>
        <end position="230"/>
    </location>
</feature>
<dbReference type="InterPro" id="IPR009057">
    <property type="entry name" value="Homeodomain-like_sf"/>
</dbReference>
<sequence length="230" mass="25018">MQQPARRATRGRPPTITRERIADAGIALGLPNITFVGLAAAMGVSHMALYKHVAGLEELKRLVADEIFRRWQIPQACSNDVGELKQYLTLFAASVREFVKSHPGVTPYVIRRLAATPAMVAKIEGHQRHIAGAYGISMEQSRILLATVAFHGMAVADTVYSVAGREPAVEAARAAEESEMETELDQGMQALIIGLLDMLENDLPRKAAARRKTESSGTDSDRRDEAALDG</sequence>
<feature type="compositionally biased region" description="Basic and acidic residues" evidence="1">
    <location>
        <begin position="211"/>
        <end position="230"/>
    </location>
</feature>
<keyword evidence="2" id="KW-1133">Transmembrane helix</keyword>
<keyword evidence="4" id="KW-1185">Reference proteome</keyword>
<reference evidence="3 4" key="1">
    <citation type="submission" date="2018-01" db="EMBL/GenBank/DDBJ databases">
        <title>The draft genome of an aniline degradation strain ANB-1.</title>
        <authorList>
            <person name="Zhang L."/>
            <person name="Jiang J."/>
        </authorList>
    </citation>
    <scope>NUCLEOTIDE SEQUENCE [LARGE SCALE GENOMIC DNA]</scope>
    <source>
        <strain evidence="3 4">ANB-1</strain>
    </source>
</reference>
<organism evidence="3 4">
    <name type="scientific">Achromobacter pulmonis</name>
    <dbReference type="NCBI Taxonomy" id="1389932"/>
    <lineage>
        <taxon>Bacteria</taxon>
        <taxon>Pseudomonadati</taxon>
        <taxon>Pseudomonadota</taxon>
        <taxon>Betaproteobacteria</taxon>
        <taxon>Burkholderiales</taxon>
        <taxon>Alcaligenaceae</taxon>
        <taxon>Achromobacter</taxon>
    </lineage>
</organism>
<dbReference type="RefSeq" id="WP_102773910.1">
    <property type="nucleotide sequence ID" value="NZ_POQS01000004.1"/>
</dbReference>
<protein>
    <submittedName>
        <fullName evidence="3">TetR family transcriptional regulator</fullName>
    </submittedName>
</protein>
<dbReference type="AlphaFoldDB" id="A0A2N8KH61"/>
<keyword evidence="2" id="KW-0812">Transmembrane</keyword>
<evidence type="ECO:0000256" key="1">
    <source>
        <dbReference type="SAM" id="MobiDB-lite"/>
    </source>
</evidence>
<keyword evidence="2" id="KW-0472">Membrane</keyword>
<dbReference type="SUPFAM" id="SSF48498">
    <property type="entry name" value="Tetracyclin repressor-like, C-terminal domain"/>
    <property type="match status" value="1"/>
</dbReference>
<dbReference type="InterPro" id="IPR036271">
    <property type="entry name" value="Tet_transcr_reg_TetR-rel_C_sf"/>
</dbReference>
<evidence type="ECO:0000313" key="3">
    <source>
        <dbReference type="EMBL" id="PND32794.1"/>
    </source>
</evidence>
<evidence type="ECO:0000256" key="2">
    <source>
        <dbReference type="SAM" id="Phobius"/>
    </source>
</evidence>
<accession>A0A2N8KH61</accession>
<proteinExistence type="predicted"/>
<dbReference type="EMBL" id="POQS01000004">
    <property type="protein sequence ID" value="PND32794.1"/>
    <property type="molecule type" value="Genomic_DNA"/>
</dbReference>
<evidence type="ECO:0000313" key="4">
    <source>
        <dbReference type="Proteomes" id="UP000235994"/>
    </source>
</evidence>
<dbReference type="Proteomes" id="UP000235994">
    <property type="component" value="Unassembled WGS sequence"/>
</dbReference>
<gene>
    <name evidence="3" type="ORF">C1I89_17375</name>
</gene>
<feature type="transmembrane region" description="Helical" evidence="2">
    <location>
        <begin position="21"/>
        <end position="44"/>
    </location>
</feature>
<name>A0A2N8KH61_9BURK</name>
<dbReference type="SUPFAM" id="SSF46689">
    <property type="entry name" value="Homeodomain-like"/>
    <property type="match status" value="1"/>
</dbReference>
<comment type="caution">
    <text evidence="3">The sequence shown here is derived from an EMBL/GenBank/DDBJ whole genome shotgun (WGS) entry which is preliminary data.</text>
</comment>